<dbReference type="EMBL" id="JAIFRP010000030">
    <property type="protein sequence ID" value="KAK2583503.1"/>
    <property type="molecule type" value="Genomic_DNA"/>
</dbReference>
<protein>
    <submittedName>
        <fullName evidence="3">Uncharacterized protein</fullName>
    </submittedName>
</protein>
<proteinExistence type="predicted"/>
<feature type="region of interest" description="Disordered" evidence="1">
    <location>
        <begin position="21"/>
        <end position="42"/>
    </location>
</feature>
<evidence type="ECO:0000256" key="2">
    <source>
        <dbReference type="SAM" id="SignalP"/>
    </source>
</evidence>
<comment type="caution">
    <text evidence="3">The sequence shown here is derived from an EMBL/GenBank/DDBJ whole genome shotgun (WGS) entry which is preliminary data.</text>
</comment>
<evidence type="ECO:0000313" key="4">
    <source>
        <dbReference type="Proteomes" id="UP001258017"/>
    </source>
</evidence>
<evidence type="ECO:0000313" key="3">
    <source>
        <dbReference type="EMBL" id="KAK2583503.1"/>
    </source>
</evidence>
<organism evidence="3 4">
    <name type="scientific">Odynerus spinipes</name>
    <dbReference type="NCBI Taxonomy" id="1348599"/>
    <lineage>
        <taxon>Eukaryota</taxon>
        <taxon>Metazoa</taxon>
        <taxon>Ecdysozoa</taxon>
        <taxon>Arthropoda</taxon>
        <taxon>Hexapoda</taxon>
        <taxon>Insecta</taxon>
        <taxon>Pterygota</taxon>
        <taxon>Neoptera</taxon>
        <taxon>Endopterygota</taxon>
        <taxon>Hymenoptera</taxon>
        <taxon>Apocrita</taxon>
        <taxon>Aculeata</taxon>
        <taxon>Vespoidea</taxon>
        <taxon>Vespidae</taxon>
        <taxon>Eumeninae</taxon>
        <taxon>Odynerus</taxon>
    </lineage>
</organism>
<reference evidence="3" key="2">
    <citation type="journal article" date="2023" name="Commun. Biol.">
        <title>Intrasexual cuticular hydrocarbon dimorphism in a wasp sheds light on hydrocarbon biosynthesis genes in Hymenoptera.</title>
        <authorList>
            <person name="Moris V.C."/>
            <person name="Podsiadlowski L."/>
            <person name="Martin S."/>
            <person name="Oeyen J.P."/>
            <person name="Donath A."/>
            <person name="Petersen M."/>
            <person name="Wilbrandt J."/>
            <person name="Misof B."/>
            <person name="Liedtke D."/>
            <person name="Thamm M."/>
            <person name="Scheiner R."/>
            <person name="Schmitt T."/>
            <person name="Niehuis O."/>
        </authorList>
    </citation>
    <scope>NUCLEOTIDE SEQUENCE</scope>
    <source>
        <strain evidence="3">GBR_01_08_01A</strain>
    </source>
</reference>
<keyword evidence="2" id="KW-0732">Signal</keyword>
<keyword evidence="4" id="KW-1185">Reference proteome</keyword>
<sequence>MIFNTFFIVFLAVASALPVPQEEPDTKSQLPVEHRPLSKEKKELPGSIPLEIPQNILNKLQSKEVKQQLENAIEFLQSNGDLLKFADKEDAENIFQGVDNIMRKVMDAAKDTISEEGKSIHNAALSIKDAGEQIWETGTQIGKTGIDLTLMLPKFGLNILGRGK</sequence>
<gene>
    <name evidence="3" type="ORF">KPH14_009463</name>
</gene>
<name>A0AAD9VQQ5_9HYME</name>
<dbReference type="AlphaFoldDB" id="A0AAD9VQQ5"/>
<evidence type="ECO:0000256" key="1">
    <source>
        <dbReference type="SAM" id="MobiDB-lite"/>
    </source>
</evidence>
<feature type="signal peptide" evidence="2">
    <location>
        <begin position="1"/>
        <end position="16"/>
    </location>
</feature>
<accession>A0AAD9VQQ5</accession>
<reference evidence="3" key="1">
    <citation type="submission" date="2021-08" db="EMBL/GenBank/DDBJ databases">
        <authorList>
            <person name="Misof B."/>
            <person name="Oliver O."/>
            <person name="Podsiadlowski L."/>
            <person name="Donath A."/>
            <person name="Peters R."/>
            <person name="Mayer C."/>
            <person name="Rust J."/>
            <person name="Gunkel S."/>
            <person name="Lesny P."/>
            <person name="Martin S."/>
            <person name="Oeyen J.P."/>
            <person name="Petersen M."/>
            <person name="Panagiotis P."/>
            <person name="Wilbrandt J."/>
            <person name="Tanja T."/>
        </authorList>
    </citation>
    <scope>NUCLEOTIDE SEQUENCE</scope>
    <source>
        <strain evidence="3">GBR_01_08_01A</strain>
        <tissue evidence="3">Thorax + abdomen</tissue>
    </source>
</reference>
<feature type="chain" id="PRO_5041971047" evidence="2">
    <location>
        <begin position="17"/>
        <end position="164"/>
    </location>
</feature>
<dbReference type="Proteomes" id="UP001258017">
    <property type="component" value="Unassembled WGS sequence"/>
</dbReference>
<feature type="compositionally biased region" description="Basic and acidic residues" evidence="1">
    <location>
        <begin position="32"/>
        <end position="42"/>
    </location>
</feature>